<dbReference type="EMBL" id="WWCU01000021">
    <property type="protein sequence ID" value="MYN09205.1"/>
    <property type="molecule type" value="Genomic_DNA"/>
</dbReference>
<dbReference type="AlphaFoldDB" id="A0A7X4KNT3"/>
<sequence>MDVSRFKPVECPLCEGTGEHNEEPCPYCGGEREVSSAYAVQFDKRMYELVQCPVCKGRGYNGDADCGPCEGSGEVPGHLAERLRDA</sequence>
<evidence type="ECO:0008006" key="3">
    <source>
        <dbReference type="Google" id="ProtNLM"/>
    </source>
</evidence>
<name>A0A7X4KNT3_9BURK</name>
<comment type="caution">
    <text evidence="1">The sequence shown here is derived from an EMBL/GenBank/DDBJ whole genome shotgun (WGS) entry which is preliminary data.</text>
</comment>
<dbReference type="Proteomes" id="UP000450676">
    <property type="component" value="Unassembled WGS sequence"/>
</dbReference>
<evidence type="ECO:0000313" key="2">
    <source>
        <dbReference type="Proteomes" id="UP000450676"/>
    </source>
</evidence>
<dbReference type="SUPFAM" id="SSF57938">
    <property type="entry name" value="DnaJ/Hsp40 cysteine-rich domain"/>
    <property type="match status" value="1"/>
</dbReference>
<evidence type="ECO:0000313" key="1">
    <source>
        <dbReference type="EMBL" id="MYN09205.1"/>
    </source>
</evidence>
<reference evidence="1 2" key="1">
    <citation type="submission" date="2019-12" db="EMBL/GenBank/DDBJ databases">
        <title>Novel species isolated from a subtropical stream in China.</title>
        <authorList>
            <person name="Lu H."/>
        </authorList>
    </citation>
    <scope>NUCLEOTIDE SEQUENCE [LARGE SCALE GENOMIC DNA]</scope>
    <source>
        <strain evidence="1 2">FT127W</strain>
    </source>
</reference>
<accession>A0A7X4KNT3</accession>
<keyword evidence="2" id="KW-1185">Reference proteome</keyword>
<gene>
    <name evidence="1" type="ORF">GTP77_17925</name>
</gene>
<dbReference type="InterPro" id="IPR036410">
    <property type="entry name" value="HSP_DnaJ_Cys-rich_dom_sf"/>
</dbReference>
<dbReference type="Gene3D" id="6.20.20.10">
    <property type="match status" value="2"/>
</dbReference>
<organism evidence="1 2">
    <name type="scientific">Pseudoduganella aquatica</name>
    <dbReference type="NCBI Taxonomy" id="2660641"/>
    <lineage>
        <taxon>Bacteria</taxon>
        <taxon>Pseudomonadati</taxon>
        <taxon>Pseudomonadota</taxon>
        <taxon>Betaproteobacteria</taxon>
        <taxon>Burkholderiales</taxon>
        <taxon>Oxalobacteraceae</taxon>
        <taxon>Telluria group</taxon>
        <taxon>Pseudoduganella</taxon>
    </lineage>
</organism>
<proteinExistence type="predicted"/>
<protein>
    <recommendedName>
        <fullName evidence="3">Molecular chaperone DnaJ</fullName>
    </recommendedName>
</protein>